<feature type="binding site" evidence="2">
    <location>
        <position position="335"/>
    </location>
    <ligand>
        <name>FAD</name>
        <dbReference type="ChEBI" id="CHEBI:57692"/>
    </ligand>
</feature>
<dbReference type="Gene3D" id="3.50.50.60">
    <property type="entry name" value="FAD/NAD(P)-binding domain"/>
    <property type="match status" value="1"/>
</dbReference>
<feature type="binding site" evidence="2">
    <location>
        <position position="80"/>
    </location>
    <ligand>
        <name>7-chloro-L-tryptophan</name>
        <dbReference type="ChEBI" id="CHEBI:58713"/>
    </ligand>
</feature>
<proteinExistence type="predicted"/>
<dbReference type="OrthoDB" id="462203at2"/>
<dbReference type="RefSeq" id="WP_090480883.1">
    <property type="nucleotide sequence ID" value="NZ_FOWZ01000003.1"/>
</dbReference>
<accession>A0A1I5NPC4</accession>
<dbReference type="STRING" id="604088.SAMN04488060_1999"/>
<organism evidence="3 4">
    <name type="scientific">Qipengyuania nanhaisediminis</name>
    <dbReference type="NCBI Taxonomy" id="604088"/>
    <lineage>
        <taxon>Bacteria</taxon>
        <taxon>Pseudomonadati</taxon>
        <taxon>Pseudomonadota</taxon>
        <taxon>Alphaproteobacteria</taxon>
        <taxon>Sphingomonadales</taxon>
        <taxon>Erythrobacteraceae</taxon>
        <taxon>Qipengyuania</taxon>
    </lineage>
</organism>
<reference evidence="4" key="1">
    <citation type="submission" date="2016-10" db="EMBL/GenBank/DDBJ databases">
        <authorList>
            <person name="Varghese N."/>
            <person name="Submissions S."/>
        </authorList>
    </citation>
    <scope>NUCLEOTIDE SEQUENCE [LARGE SCALE GENOMIC DNA]</scope>
    <source>
        <strain evidence="4">CGMCC 1.7715</strain>
    </source>
</reference>
<feature type="active site" evidence="1">
    <location>
        <position position="80"/>
    </location>
</feature>
<sequence>MSTGSAPRVVVLGGGSAGWITACLLHHEWAARGGSVTVVESPAIGIIGVGEGSTPQLKAFFDHLGIEEAEWMAACDATYKLGIRFTGWSEREGCESYFHPFPGPVDLHSEPGFVKNCGLRRRGIDLPAHPDDWFLAAHLAKSCRGPVPEANFPFPQSYGYHFDAHKLGAFLRDWAVPRGVTHRPLKVEDVELDQSGDIAALLCEDGERIEGDLFVDCSGFAALLAQQKLGANFLPFAENLFNDRAVVMPTSHAGPIVPQTESIAMSAGWRWSIPLTSRVGNGYVYSSRHISDDNAAAELASALGVAADKAQPRFLKMKVGRLENSWVRNCLATGLSQGFIEPLEATALHIVIATALDFAKAYESGGFTDAHRETFNQRIAARYEGIRDYIVAHYRMNQRTDTDYWRENATNQSLSDNLKAMMTAWFTHGSIEEVNAKAYGPAAPYAPMSWHALFAGYGTFPPPAKMQEPPPGLDVADREATGKMLAACALNFPEYAPV</sequence>
<keyword evidence="2" id="KW-0274">FAD</keyword>
<dbReference type="Pfam" id="PF04820">
    <property type="entry name" value="Trp_halogenase"/>
    <property type="match status" value="1"/>
</dbReference>
<evidence type="ECO:0000313" key="4">
    <source>
        <dbReference type="Proteomes" id="UP000199331"/>
    </source>
</evidence>
<feature type="binding site" evidence="2">
    <location>
        <position position="344"/>
    </location>
    <ligand>
        <name>L-tryptophan</name>
        <dbReference type="ChEBI" id="CHEBI:57912"/>
    </ligand>
</feature>
<dbReference type="InterPro" id="IPR033856">
    <property type="entry name" value="Trp_halogen"/>
</dbReference>
<dbReference type="EMBL" id="FOWZ01000003">
    <property type="protein sequence ID" value="SFP23582.1"/>
    <property type="molecule type" value="Genomic_DNA"/>
</dbReference>
<name>A0A1I5NPC4_9SPHN</name>
<dbReference type="PANTHER" id="PTHR43747">
    <property type="entry name" value="FAD-BINDING PROTEIN"/>
    <property type="match status" value="1"/>
</dbReference>
<dbReference type="Proteomes" id="UP000199331">
    <property type="component" value="Unassembled WGS sequence"/>
</dbReference>
<dbReference type="SUPFAM" id="SSF51905">
    <property type="entry name" value="FAD/NAD(P)-binding domain"/>
    <property type="match status" value="1"/>
</dbReference>
<gene>
    <name evidence="3" type="ORF">SAMN04488060_1999</name>
</gene>
<dbReference type="InterPro" id="IPR036188">
    <property type="entry name" value="FAD/NAD-bd_sf"/>
</dbReference>
<protein>
    <submittedName>
        <fullName evidence="3">Tryptophan halogenase</fullName>
    </submittedName>
</protein>
<dbReference type="GO" id="GO:0004497">
    <property type="term" value="F:monooxygenase activity"/>
    <property type="evidence" value="ECO:0007669"/>
    <property type="project" value="InterPro"/>
</dbReference>
<dbReference type="PIRSF" id="PIRSF011396">
    <property type="entry name" value="Trp_halogenase"/>
    <property type="match status" value="1"/>
</dbReference>
<dbReference type="GO" id="GO:0000166">
    <property type="term" value="F:nucleotide binding"/>
    <property type="evidence" value="ECO:0007669"/>
    <property type="project" value="UniProtKB-KW"/>
</dbReference>
<dbReference type="InterPro" id="IPR050816">
    <property type="entry name" value="Flavin-dep_Halogenase_NPB"/>
</dbReference>
<dbReference type="PANTHER" id="PTHR43747:SF4">
    <property type="entry name" value="FLAVIN-DEPENDENT TRYPTOPHAN HALOGENASE"/>
    <property type="match status" value="1"/>
</dbReference>
<dbReference type="AlphaFoldDB" id="A0A1I5NPC4"/>
<evidence type="ECO:0000313" key="3">
    <source>
        <dbReference type="EMBL" id="SFP23582.1"/>
    </source>
</evidence>
<dbReference type="InterPro" id="IPR006905">
    <property type="entry name" value="Flavin_halogenase"/>
</dbReference>
<evidence type="ECO:0000256" key="1">
    <source>
        <dbReference type="PIRSR" id="PIRSR011396-1"/>
    </source>
</evidence>
<feature type="binding site" evidence="2">
    <location>
        <position position="187"/>
    </location>
    <ligand>
        <name>FAD</name>
        <dbReference type="ChEBI" id="CHEBI:57692"/>
    </ligand>
</feature>
<keyword evidence="2" id="KW-0285">Flavoprotein</keyword>
<evidence type="ECO:0000256" key="2">
    <source>
        <dbReference type="PIRSR" id="PIRSR011396-2"/>
    </source>
</evidence>
<keyword evidence="2" id="KW-0547">Nucleotide-binding</keyword>
<feature type="binding site" evidence="2">
    <location>
        <begin position="14"/>
        <end position="17"/>
    </location>
    <ligand>
        <name>FAD</name>
        <dbReference type="ChEBI" id="CHEBI:57692"/>
    </ligand>
</feature>
<keyword evidence="4" id="KW-1185">Reference proteome</keyword>